<dbReference type="AlphaFoldDB" id="A0A182S3M9"/>
<sequence length="52" mass="6194">MIEEMVFSVFSFMTSVKLYVLVAFPLIYCFSRFTQFNGSITLFPWHLLKVHK</sequence>
<name>A0A182S3M9_ANOFN</name>
<proteinExistence type="predicted"/>
<keyword evidence="1" id="KW-1133">Transmembrane helix</keyword>
<dbReference type="EnsemblMetazoa" id="AFUN015019-RA">
    <property type="protein sequence ID" value="AFUN015019-PA"/>
    <property type="gene ID" value="AFUN015019"/>
</dbReference>
<evidence type="ECO:0000256" key="1">
    <source>
        <dbReference type="SAM" id="Phobius"/>
    </source>
</evidence>
<evidence type="ECO:0000313" key="2">
    <source>
        <dbReference type="EnsemblMetazoa" id="AFUN015019-PA"/>
    </source>
</evidence>
<keyword evidence="1" id="KW-0472">Membrane</keyword>
<keyword evidence="1" id="KW-0812">Transmembrane</keyword>
<organism evidence="2">
    <name type="scientific">Anopheles funestus</name>
    <name type="common">African malaria mosquito</name>
    <dbReference type="NCBI Taxonomy" id="62324"/>
    <lineage>
        <taxon>Eukaryota</taxon>
        <taxon>Metazoa</taxon>
        <taxon>Ecdysozoa</taxon>
        <taxon>Arthropoda</taxon>
        <taxon>Hexapoda</taxon>
        <taxon>Insecta</taxon>
        <taxon>Pterygota</taxon>
        <taxon>Neoptera</taxon>
        <taxon>Endopterygota</taxon>
        <taxon>Diptera</taxon>
        <taxon>Nematocera</taxon>
        <taxon>Culicoidea</taxon>
        <taxon>Culicidae</taxon>
        <taxon>Anophelinae</taxon>
        <taxon>Anopheles</taxon>
    </lineage>
</organism>
<accession>A0A182S3M9</accession>
<dbReference type="VEuPathDB" id="VectorBase:AFUN015019"/>
<feature type="transmembrane region" description="Helical" evidence="1">
    <location>
        <begin position="6"/>
        <end position="30"/>
    </location>
</feature>
<protein>
    <submittedName>
        <fullName evidence="2">Uncharacterized protein</fullName>
    </submittedName>
</protein>
<reference evidence="2" key="1">
    <citation type="submission" date="2020-05" db="UniProtKB">
        <authorList>
            <consortium name="EnsemblMetazoa"/>
        </authorList>
    </citation>
    <scope>IDENTIFICATION</scope>
    <source>
        <strain evidence="2">FUMOZ</strain>
    </source>
</reference>